<evidence type="ECO:0000313" key="1">
    <source>
        <dbReference type="EMBL" id="KAL3271371.1"/>
    </source>
</evidence>
<reference evidence="1 2" key="1">
    <citation type="journal article" date="2021" name="BMC Biol.">
        <title>Horizontally acquired antibacterial genes associated with adaptive radiation of ladybird beetles.</title>
        <authorList>
            <person name="Li H.S."/>
            <person name="Tang X.F."/>
            <person name="Huang Y.H."/>
            <person name="Xu Z.Y."/>
            <person name="Chen M.L."/>
            <person name="Du X.Y."/>
            <person name="Qiu B.Y."/>
            <person name="Chen P.T."/>
            <person name="Zhang W."/>
            <person name="Slipinski A."/>
            <person name="Escalona H.E."/>
            <person name="Waterhouse R.M."/>
            <person name="Zwick A."/>
            <person name="Pang H."/>
        </authorList>
    </citation>
    <scope>NUCLEOTIDE SEQUENCE [LARGE SCALE GENOMIC DNA]</scope>
    <source>
        <strain evidence="1">SYSU2018</strain>
    </source>
</reference>
<dbReference type="AlphaFoldDB" id="A0ABD2MY52"/>
<protein>
    <submittedName>
        <fullName evidence="1">Uncharacterized protein</fullName>
    </submittedName>
</protein>
<comment type="caution">
    <text evidence="1">The sequence shown here is derived from an EMBL/GenBank/DDBJ whole genome shotgun (WGS) entry which is preliminary data.</text>
</comment>
<evidence type="ECO:0000313" key="2">
    <source>
        <dbReference type="Proteomes" id="UP001516400"/>
    </source>
</evidence>
<dbReference type="Proteomes" id="UP001516400">
    <property type="component" value="Unassembled WGS sequence"/>
</dbReference>
<organism evidence="1 2">
    <name type="scientific">Cryptolaemus montrouzieri</name>
    <dbReference type="NCBI Taxonomy" id="559131"/>
    <lineage>
        <taxon>Eukaryota</taxon>
        <taxon>Metazoa</taxon>
        <taxon>Ecdysozoa</taxon>
        <taxon>Arthropoda</taxon>
        <taxon>Hexapoda</taxon>
        <taxon>Insecta</taxon>
        <taxon>Pterygota</taxon>
        <taxon>Neoptera</taxon>
        <taxon>Endopterygota</taxon>
        <taxon>Coleoptera</taxon>
        <taxon>Polyphaga</taxon>
        <taxon>Cucujiformia</taxon>
        <taxon>Coccinelloidea</taxon>
        <taxon>Coccinellidae</taxon>
        <taxon>Scymninae</taxon>
        <taxon>Scymnini</taxon>
        <taxon>Cryptolaemus</taxon>
    </lineage>
</organism>
<gene>
    <name evidence="1" type="ORF">HHI36_021855</name>
</gene>
<sequence>MYAVKLTVLKRKNGMRPPQHWTSETDGNLTNNDQDKANIFKTHLSEVFRIPEDNQFDQNHFIDLQAEMVEILTQQYDVDLNGDSLVSTLVIVEDITNAILHQLPPIAVIHQLPPIAVLHQLPPIAVRLLSEIVNGCIQTSYYPSVWKRTVTIMIP</sequence>
<dbReference type="EMBL" id="JABFTP020000042">
    <property type="protein sequence ID" value="KAL3271371.1"/>
    <property type="molecule type" value="Genomic_DNA"/>
</dbReference>
<name>A0ABD2MY52_9CUCU</name>
<accession>A0ABD2MY52</accession>
<keyword evidence="2" id="KW-1185">Reference proteome</keyword>
<proteinExistence type="predicted"/>